<keyword evidence="4" id="KW-0732">Signal</keyword>
<comment type="caution">
    <text evidence="7">The sequence shown here is derived from an EMBL/GenBank/DDBJ whole genome shotgun (WGS) entry which is preliminary data.</text>
</comment>
<feature type="transmembrane region" description="Helical" evidence="3">
    <location>
        <begin position="243"/>
        <end position="262"/>
    </location>
</feature>
<dbReference type="PANTHER" id="PTHR43156:SF9">
    <property type="entry name" value="HAMP DOMAIN-CONTAINING PROTEIN"/>
    <property type="match status" value="1"/>
</dbReference>
<feature type="domain" description="7TM-DISM receptor extracellular" evidence="6">
    <location>
        <begin position="178"/>
        <end position="376"/>
    </location>
</feature>
<feature type="coiled-coil region" evidence="2">
    <location>
        <begin position="384"/>
        <end position="454"/>
    </location>
</feature>
<feature type="transmembrane region" description="Helical" evidence="3">
    <location>
        <begin position="333"/>
        <end position="351"/>
    </location>
</feature>
<dbReference type="InterPro" id="IPR052016">
    <property type="entry name" value="Bact_Sigma-Reg"/>
</dbReference>
<feature type="transmembrane region" description="Helical" evidence="3">
    <location>
        <begin position="357"/>
        <end position="375"/>
    </location>
</feature>
<dbReference type="EMBL" id="QGDO01000001">
    <property type="protein sequence ID" value="PWJ43765.1"/>
    <property type="molecule type" value="Genomic_DNA"/>
</dbReference>
<dbReference type="Proteomes" id="UP000245535">
    <property type="component" value="Unassembled WGS sequence"/>
</dbReference>
<evidence type="ECO:0000313" key="7">
    <source>
        <dbReference type="EMBL" id="PWJ43765.1"/>
    </source>
</evidence>
<evidence type="ECO:0000256" key="4">
    <source>
        <dbReference type="SAM" id="SignalP"/>
    </source>
</evidence>
<dbReference type="GO" id="GO:0016791">
    <property type="term" value="F:phosphatase activity"/>
    <property type="evidence" value="ECO:0007669"/>
    <property type="project" value="TreeGrafter"/>
</dbReference>
<dbReference type="CDD" id="cd22249">
    <property type="entry name" value="UDM1_RNF168_RNF169-like"/>
    <property type="match status" value="1"/>
</dbReference>
<dbReference type="OrthoDB" id="6190788at2"/>
<feature type="transmembrane region" description="Helical" evidence="3">
    <location>
        <begin position="179"/>
        <end position="200"/>
    </location>
</feature>
<sequence length="704" mass="81596">MKLFLLKTFTILQIIFFSGLSTFAQSSQYIQSKEGNNVIDLYWKDSQKPLGKDYKLSSGSTYEISSQLINTTENEEWVLLLESPNKKLYNPSYLEAVVRDSSNQVTYSTGYSGYYRSHKDRDIALLDKGVIIKLPQNVISNLTISIKNENGASLTPRFTISPKDKWLNEFKEYESSRNIFHGLVQGLLLFVALYNFILALFTRDKTYLYYALTAFFASIYFLYRSHLLHDYLITSNPTLIRFVWPTSVLAPLAHIMFIRYFVEMEKRMPLWDKVLKVVSAIGLATFIIEEAIMLFLKDEELVNLINTNAFIGLILVAIVTIFYILFSKNTLAYFLSFSTSWLLFGSLIAATTHNYDMIIYGFVIEMFILSLGLGYRQQQIQLERRLAQEELINQLQKNEELQEKVNKELADKVLERTMDIEQQKEEILAQSKHLEEANLEIAQQHSLLKQANVKITDSINYAKRIQSAMLPTQKQIQKIFNENVLFFRPKDIVSGDFYWTLEQDNKKFVAVVDCTGHGVPGALMSVIGYNLLSRIVKDRKITDPSEILYKMDEGIRDALKQEQTDVKDGMDMAICVIDEDHNELHFCGARNGLLYFKNNEIHELKGIRRSIGGYLGYNVHHFETSTVSLEKDMTFYMFSDGYQDQFGGDEKFKFTMKRFKKLLHENYQAPMDNQQFILKNTLEDWMDKGNEDQIDDILVLGFRL</sequence>
<dbReference type="Pfam" id="PF07228">
    <property type="entry name" value="SpoIIE"/>
    <property type="match status" value="1"/>
</dbReference>
<keyword evidence="3" id="KW-1133">Transmembrane helix</keyword>
<dbReference type="InterPro" id="IPR011623">
    <property type="entry name" value="7TMR_DISM_rcpt_extracell_dom1"/>
</dbReference>
<dbReference type="AlphaFoldDB" id="A0A315ZDW9"/>
<feature type="domain" description="PPM-type phosphatase" evidence="5">
    <location>
        <begin position="506"/>
        <end position="703"/>
    </location>
</feature>
<protein>
    <submittedName>
        <fullName evidence="7">Serine phosphatase RsbU (Regulator of sigma subunit)</fullName>
    </submittedName>
</protein>
<dbReference type="Pfam" id="PF07695">
    <property type="entry name" value="7TMR-DISM_7TM"/>
    <property type="match status" value="1"/>
</dbReference>
<evidence type="ECO:0000259" key="5">
    <source>
        <dbReference type="Pfam" id="PF07228"/>
    </source>
</evidence>
<feature type="transmembrane region" description="Helical" evidence="3">
    <location>
        <begin position="308"/>
        <end position="326"/>
    </location>
</feature>
<name>A0A315ZDW9_SEDFL</name>
<keyword evidence="8" id="KW-1185">Reference proteome</keyword>
<keyword evidence="2" id="KW-0175">Coiled coil</keyword>
<dbReference type="RefSeq" id="WP_109615303.1">
    <property type="nucleotide sequence ID" value="NZ_QGDO01000001.1"/>
</dbReference>
<dbReference type="InterPro" id="IPR001932">
    <property type="entry name" value="PPM-type_phosphatase-like_dom"/>
</dbReference>
<gene>
    <name evidence="7" type="ORF">BC781_101111</name>
</gene>
<reference evidence="7 8" key="1">
    <citation type="submission" date="2018-03" db="EMBL/GenBank/DDBJ databases">
        <title>Genomic Encyclopedia of Archaeal and Bacterial Type Strains, Phase II (KMG-II): from individual species to whole genera.</title>
        <authorList>
            <person name="Goeker M."/>
        </authorList>
    </citation>
    <scope>NUCLEOTIDE SEQUENCE [LARGE SCALE GENOMIC DNA]</scope>
    <source>
        <strain evidence="7 8">DSM 28229</strain>
    </source>
</reference>
<dbReference type="PANTHER" id="PTHR43156">
    <property type="entry name" value="STAGE II SPORULATION PROTEIN E-RELATED"/>
    <property type="match status" value="1"/>
</dbReference>
<feature type="signal peptide" evidence="4">
    <location>
        <begin position="1"/>
        <end position="24"/>
    </location>
</feature>
<keyword evidence="3" id="KW-0812">Transmembrane</keyword>
<evidence type="ECO:0000256" key="1">
    <source>
        <dbReference type="ARBA" id="ARBA00022801"/>
    </source>
</evidence>
<evidence type="ECO:0000313" key="8">
    <source>
        <dbReference type="Proteomes" id="UP000245535"/>
    </source>
</evidence>
<accession>A0A315ZDW9</accession>
<dbReference type="Gene3D" id="3.60.40.10">
    <property type="entry name" value="PPM-type phosphatase domain"/>
    <property type="match status" value="1"/>
</dbReference>
<organism evidence="7 8">
    <name type="scientific">Sediminitomix flava</name>
    <dbReference type="NCBI Taxonomy" id="379075"/>
    <lineage>
        <taxon>Bacteria</taxon>
        <taxon>Pseudomonadati</taxon>
        <taxon>Bacteroidota</taxon>
        <taxon>Cytophagia</taxon>
        <taxon>Cytophagales</taxon>
        <taxon>Flammeovirgaceae</taxon>
        <taxon>Sediminitomix</taxon>
    </lineage>
</organism>
<keyword evidence="1" id="KW-0378">Hydrolase</keyword>
<keyword evidence="3" id="KW-0472">Membrane</keyword>
<evidence type="ECO:0000256" key="2">
    <source>
        <dbReference type="SAM" id="Coils"/>
    </source>
</evidence>
<dbReference type="InterPro" id="IPR036457">
    <property type="entry name" value="PPM-type-like_dom_sf"/>
</dbReference>
<proteinExistence type="predicted"/>
<evidence type="ECO:0000259" key="6">
    <source>
        <dbReference type="Pfam" id="PF07695"/>
    </source>
</evidence>
<feature type="chain" id="PRO_5016311631" evidence="4">
    <location>
        <begin position="25"/>
        <end position="704"/>
    </location>
</feature>
<feature type="transmembrane region" description="Helical" evidence="3">
    <location>
        <begin position="274"/>
        <end position="296"/>
    </location>
</feature>
<evidence type="ECO:0000256" key="3">
    <source>
        <dbReference type="SAM" id="Phobius"/>
    </source>
</evidence>
<feature type="transmembrane region" description="Helical" evidence="3">
    <location>
        <begin position="207"/>
        <end position="223"/>
    </location>
</feature>